<dbReference type="RefSeq" id="XP_060337007.1">
    <property type="nucleotide sequence ID" value="XM_060469258.1"/>
</dbReference>
<accession>A0AA39NIC3</accession>
<proteinExistence type="predicted"/>
<evidence type="ECO:0000256" key="3">
    <source>
        <dbReference type="SAM" id="SignalP"/>
    </source>
</evidence>
<keyword evidence="2" id="KW-0472">Membrane</keyword>
<keyword evidence="2" id="KW-1133">Transmembrane helix</keyword>
<evidence type="ECO:0000313" key="4">
    <source>
        <dbReference type="EMBL" id="KAK0466180.1"/>
    </source>
</evidence>
<feature type="signal peptide" evidence="3">
    <location>
        <begin position="1"/>
        <end position="22"/>
    </location>
</feature>
<organism evidence="4 5">
    <name type="scientific">Armillaria tabescens</name>
    <name type="common">Ringless honey mushroom</name>
    <name type="synonym">Agaricus tabescens</name>
    <dbReference type="NCBI Taxonomy" id="1929756"/>
    <lineage>
        <taxon>Eukaryota</taxon>
        <taxon>Fungi</taxon>
        <taxon>Dikarya</taxon>
        <taxon>Basidiomycota</taxon>
        <taxon>Agaricomycotina</taxon>
        <taxon>Agaricomycetes</taxon>
        <taxon>Agaricomycetidae</taxon>
        <taxon>Agaricales</taxon>
        <taxon>Marasmiineae</taxon>
        <taxon>Physalacriaceae</taxon>
        <taxon>Desarmillaria</taxon>
    </lineage>
</organism>
<keyword evidence="3" id="KW-0732">Signal</keyword>
<feature type="transmembrane region" description="Helical" evidence="2">
    <location>
        <begin position="53"/>
        <end position="75"/>
    </location>
</feature>
<gene>
    <name evidence="4" type="ORF">EV420DRAFT_1474963</name>
</gene>
<feature type="chain" id="PRO_5041200869" evidence="3">
    <location>
        <begin position="23"/>
        <end position="177"/>
    </location>
</feature>
<feature type="region of interest" description="Disordered" evidence="1">
    <location>
        <begin position="98"/>
        <end position="120"/>
    </location>
</feature>
<dbReference type="AlphaFoldDB" id="A0AA39NIC3"/>
<sequence>MQFEPSCLALLASLSGLCCVRALPSQGDLAHQSNTDNNLLLEIRDRPARHIDLSSIIAVISLILLSAMVFTIYYFGPSLCHKIRSNITRIRARHRRQKAAVTAPAPTEDTHPDPGPGFGFDGLSKSQLEELRLNEEAESTFVLVKIPDDPPELSLCHLQSLPSLTLTFDNMKEVERV</sequence>
<protein>
    <submittedName>
        <fullName evidence="4">Uncharacterized protein</fullName>
    </submittedName>
</protein>
<comment type="caution">
    <text evidence="4">The sequence shown here is derived from an EMBL/GenBank/DDBJ whole genome shotgun (WGS) entry which is preliminary data.</text>
</comment>
<keyword evidence="5" id="KW-1185">Reference proteome</keyword>
<reference evidence="4" key="1">
    <citation type="submission" date="2023-06" db="EMBL/GenBank/DDBJ databases">
        <authorList>
            <consortium name="Lawrence Berkeley National Laboratory"/>
            <person name="Ahrendt S."/>
            <person name="Sahu N."/>
            <person name="Indic B."/>
            <person name="Wong-Bajracharya J."/>
            <person name="Merenyi Z."/>
            <person name="Ke H.-M."/>
            <person name="Monk M."/>
            <person name="Kocsube S."/>
            <person name="Drula E."/>
            <person name="Lipzen A."/>
            <person name="Balint B."/>
            <person name="Henrissat B."/>
            <person name="Andreopoulos B."/>
            <person name="Martin F.M."/>
            <person name="Harder C.B."/>
            <person name="Rigling D."/>
            <person name="Ford K.L."/>
            <person name="Foster G.D."/>
            <person name="Pangilinan J."/>
            <person name="Papanicolaou A."/>
            <person name="Barry K."/>
            <person name="LaButti K."/>
            <person name="Viragh M."/>
            <person name="Koriabine M."/>
            <person name="Yan M."/>
            <person name="Riley R."/>
            <person name="Champramary S."/>
            <person name="Plett K.L."/>
            <person name="Tsai I.J."/>
            <person name="Slot J."/>
            <person name="Sipos G."/>
            <person name="Plett J."/>
            <person name="Nagy L.G."/>
            <person name="Grigoriev I.V."/>
        </authorList>
    </citation>
    <scope>NUCLEOTIDE SEQUENCE</scope>
    <source>
        <strain evidence="4">CCBAS 213</strain>
    </source>
</reference>
<dbReference type="EMBL" id="JAUEPS010000004">
    <property type="protein sequence ID" value="KAK0466180.1"/>
    <property type="molecule type" value="Genomic_DNA"/>
</dbReference>
<dbReference type="GeneID" id="85352806"/>
<dbReference type="Proteomes" id="UP001175211">
    <property type="component" value="Unassembled WGS sequence"/>
</dbReference>
<evidence type="ECO:0000313" key="5">
    <source>
        <dbReference type="Proteomes" id="UP001175211"/>
    </source>
</evidence>
<keyword evidence="2" id="KW-0812">Transmembrane</keyword>
<evidence type="ECO:0000256" key="2">
    <source>
        <dbReference type="SAM" id="Phobius"/>
    </source>
</evidence>
<evidence type="ECO:0000256" key="1">
    <source>
        <dbReference type="SAM" id="MobiDB-lite"/>
    </source>
</evidence>
<name>A0AA39NIC3_ARMTA</name>